<accession>A0ABS0LE86</accession>
<proteinExistence type="inferred from homology"/>
<protein>
    <submittedName>
        <fullName evidence="6">Ketoacyl synthase</fullName>
    </submittedName>
</protein>
<keyword evidence="3 4" id="KW-0808">Transferase</keyword>
<evidence type="ECO:0000259" key="5">
    <source>
        <dbReference type="PROSITE" id="PS52004"/>
    </source>
</evidence>
<gene>
    <name evidence="6" type="ORF">I4J41_10510</name>
</gene>
<organism evidence="6 7">
    <name type="scientific">Corynebacterium belfantii</name>
    <dbReference type="NCBI Taxonomy" id="2014537"/>
    <lineage>
        <taxon>Bacteria</taxon>
        <taxon>Bacillati</taxon>
        <taxon>Actinomycetota</taxon>
        <taxon>Actinomycetes</taxon>
        <taxon>Mycobacteriales</taxon>
        <taxon>Corynebacteriaceae</taxon>
        <taxon>Corynebacterium</taxon>
    </lineage>
</organism>
<dbReference type="Pfam" id="PF02801">
    <property type="entry name" value="Ketoacyl-synt_C"/>
    <property type="match status" value="1"/>
</dbReference>
<evidence type="ECO:0000256" key="4">
    <source>
        <dbReference type="RuleBase" id="RU003694"/>
    </source>
</evidence>
<dbReference type="SUPFAM" id="SSF53901">
    <property type="entry name" value="Thiolase-like"/>
    <property type="match status" value="2"/>
</dbReference>
<comment type="similarity">
    <text evidence="2 4">Belongs to the thiolase-like superfamily. Beta-ketoacyl-ACP synthases family.</text>
</comment>
<comment type="caution">
    <text evidence="6">The sequence shown here is derived from an EMBL/GenBank/DDBJ whole genome shotgun (WGS) entry which is preliminary data.</text>
</comment>
<dbReference type="InterPro" id="IPR014030">
    <property type="entry name" value="Ketoacyl_synth_N"/>
</dbReference>
<dbReference type="EMBL" id="JADQUG010000052">
    <property type="protein sequence ID" value="MBG9354986.1"/>
    <property type="molecule type" value="Genomic_DNA"/>
</dbReference>
<evidence type="ECO:0000256" key="1">
    <source>
        <dbReference type="ARBA" id="ARBA00004796"/>
    </source>
</evidence>
<dbReference type="InterPro" id="IPR016039">
    <property type="entry name" value="Thiolase-like"/>
</dbReference>
<name>A0ABS0LE86_9CORY</name>
<dbReference type="InterPro" id="IPR000794">
    <property type="entry name" value="Beta-ketoacyl_synthase"/>
</dbReference>
<dbReference type="Pfam" id="PF00109">
    <property type="entry name" value="ketoacyl-synt"/>
    <property type="match status" value="1"/>
</dbReference>
<dbReference type="InterPro" id="IPR020841">
    <property type="entry name" value="PKS_Beta-ketoAc_synthase_dom"/>
</dbReference>
<comment type="pathway">
    <text evidence="1">Lipid metabolism; mycolic acid biosynthesis.</text>
</comment>
<dbReference type="PANTHER" id="PTHR11712">
    <property type="entry name" value="POLYKETIDE SYNTHASE-RELATED"/>
    <property type="match status" value="1"/>
</dbReference>
<evidence type="ECO:0000256" key="2">
    <source>
        <dbReference type="ARBA" id="ARBA00008467"/>
    </source>
</evidence>
<dbReference type="PROSITE" id="PS52004">
    <property type="entry name" value="KS3_2"/>
    <property type="match status" value="1"/>
</dbReference>
<dbReference type="Proteomes" id="UP000615580">
    <property type="component" value="Unassembled WGS sequence"/>
</dbReference>
<keyword evidence="7" id="KW-1185">Reference proteome</keyword>
<feature type="domain" description="Ketosynthase family 3 (KS3)" evidence="5">
    <location>
        <begin position="1"/>
        <end position="422"/>
    </location>
</feature>
<dbReference type="PANTHER" id="PTHR11712:SF347">
    <property type="entry name" value="BETA KETOACYL-ACYL CARRIER PROTEIN SYNTHASE"/>
    <property type="match status" value="1"/>
</dbReference>
<sequence>MGFCLPGGTTGPVVTADQLWSVASRGISQVEEKGFFHGTVHAADAEVARRWPDLSPRHLAVYREVHQFALISLHEALLNAGLEVGGDEVRRAAVLTARAGVDSTYDAYRAWHDTDHTSEDPSAIKSQFVRLLLGGTWSDVALVQSAVLGSSGTSFVVSSGCASSAELLGIAVDMIQTGREDLIVVTGADYFAADRVLHGARLADRVARSMDIVAKHHLEPPAAPRHDRQMRPYDVRSDCMNYGSGSATLVIEARESAVARRVRIHGRILAQCSRRGGLSSAVALATDGAALAEAAQIVLGRAGLTPADVPYVNGGAEGDPLFARLEANALVKLVGGGPMPLVSSQEACFGHSGAPLGALETALVLLMIEKGEVCPTAACLNPDPTLPFDPIPGFKTRPLDLDFALSFNYQVGGVYSALLIGADHD</sequence>
<reference evidence="6 7" key="1">
    <citation type="journal article" date="2020" name="J. Clin. Microbiol.">
        <title>Assessing the Genetic Diversity of Austrian Corynebacterium diphtheriae Clinical Isolates, 2011-2019.</title>
        <authorList>
            <person name="Schaeffer J."/>
            <person name="Huhulescu S."/>
            <person name="Stoeger A."/>
            <person name="Allerberger F."/>
            <person name="Ruppitsch W."/>
        </authorList>
    </citation>
    <scope>NUCLEOTIDE SEQUENCE [LARGE SCALE GENOMIC DNA]</scope>
    <source>
        <strain evidence="6 7">04-17</strain>
    </source>
</reference>
<evidence type="ECO:0000313" key="6">
    <source>
        <dbReference type="EMBL" id="MBG9354986.1"/>
    </source>
</evidence>
<evidence type="ECO:0000313" key="7">
    <source>
        <dbReference type="Proteomes" id="UP000615580"/>
    </source>
</evidence>
<dbReference type="Gene3D" id="3.40.47.10">
    <property type="match status" value="2"/>
</dbReference>
<dbReference type="InterPro" id="IPR014031">
    <property type="entry name" value="Ketoacyl_synth_C"/>
</dbReference>
<evidence type="ECO:0000256" key="3">
    <source>
        <dbReference type="ARBA" id="ARBA00022679"/>
    </source>
</evidence>